<dbReference type="EMBL" id="DVNE01000006">
    <property type="protein sequence ID" value="HIU61138.1"/>
    <property type="molecule type" value="Genomic_DNA"/>
</dbReference>
<dbReference type="Gene3D" id="3.10.520.10">
    <property type="entry name" value="ApbE-like domains"/>
    <property type="match status" value="1"/>
</dbReference>
<evidence type="ECO:0000256" key="1">
    <source>
        <dbReference type="ARBA" id="ARBA00001946"/>
    </source>
</evidence>
<comment type="subcellular location">
    <subcellularLocation>
        <location evidence="10">Cell inner membrane</location>
        <topology evidence="10">Lipid-anchor</topology>
        <orientation evidence="10">Periplasmic side</orientation>
    </subcellularLocation>
</comment>
<dbReference type="SUPFAM" id="SSF143631">
    <property type="entry name" value="ApbE-like"/>
    <property type="match status" value="2"/>
</dbReference>
<dbReference type="PANTHER" id="PTHR30040:SF2">
    <property type="entry name" value="FAD:PROTEIN FMN TRANSFERASE"/>
    <property type="match status" value="1"/>
</dbReference>
<sequence length="466" mass="50940">MFKKFFVKIAAFATCVVALGGTLFGGLSACSETEPELYNFSKKYYGYFNTDAELVLQLPEMTDKGIQLSKDINDLLYTLQCSFDAGLSTSKLYAFNAAAAGAKVEIDEHCYNVLQIAQKMYAQTDGFYNPGVYYSVDLYGFSAREAGVTMPYDREDPSKQLPAEKYVSAFEELGESFADLSLEYDEDSGKYYAIKPEKTVTVDGDPNVYSLRIDLGGIGKGYAADLVDELIDEAGFEYSYFNFGSSTMTINKDAATEDEQWPLGFHNARGGANEYYIIWKDSDTSTSTSGDNEKYYIIDGKRYCHIVNPKTGSPISTGIITASCSGGDAAEADARTTAICAMGLERALEYINSADVKGAGIKASFLYEDQDGELTVYTNMEEGDYEIVLGQQSGTTDTPGSSDQTPEIPSWVFILICAGFVVVVFAGWLIYKKVQQKRESAEAGAENEYSGADSVHTEGSDKDSDN</sequence>
<organism evidence="13 14">
    <name type="scientific">Candidatus Coproplasma excrementigallinarum</name>
    <dbReference type="NCBI Taxonomy" id="2840747"/>
    <lineage>
        <taxon>Bacteria</taxon>
        <taxon>Bacillati</taxon>
        <taxon>Bacillota</taxon>
        <taxon>Clostridia</taxon>
        <taxon>Eubacteriales</taxon>
        <taxon>Candidatus Coproplasma</taxon>
    </lineage>
</organism>
<feature type="chain" id="PRO_5039760947" description="FAD:protein FMN transferase" evidence="10">
    <location>
        <begin position="30"/>
        <end position="466"/>
    </location>
</feature>
<keyword evidence="12" id="KW-0472">Membrane</keyword>
<evidence type="ECO:0000256" key="10">
    <source>
        <dbReference type="RuleBase" id="RU363002"/>
    </source>
</evidence>
<evidence type="ECO:0000256" key="12">
    <source>
        <dbReference type="SAM" id="Phobius"/>
    </source>
</evidence>
<dbReference type="InterPro" id="IPR003374">
    <property type="entry name" value="ApbE-like_sf"/>
</dbReference>
<feature type="signal peptide" evidence="10">
    <location>
        <begin position="1"/>
        <end position="29"/>
    </location>
</feature>
<evidence type="ECO:0000256" key="2">
    <source>
        <dbReference type="ARBA" id="ARBA00011955"/>
    </source>
</evidence>
<keyword evidence="10" id="KW-1003">Cell membrane</keyword>
<dbReference type="Proteomes" id="UP000824110">
    <property type="component" value="Unassembled WGS sequence"/>
</dbReference>
<keyword evidence="10" id="KW-0997">Cell inner membrane</keyword>
<dbReference type="PROSITE" id="PS51257">
    <property type="entry name" value="PROKAR_LIPOPROTEIN"/>
    <property type="match status" value="1"/>
</dbReference>
<keyword evidence="10" id="KW-0732">Signal</keyword>
<evidence type="ECO:0000256" key="4">
    <source>
        <dbReference type="ARBA" id="ARBA00022630"/>
    </source>
</evidence>
<accession>A0A9D1MIH1</accession>
<reference evidence="13" key="1">
    <citation type="submission" date="2020-10" db="EMBL/GenBank/DDBJ databases">
        <authorList>
            <person name="Gilroy R."/>
        </authorList>
    </citation>
    <scope>NUCLEOTIDE SEQUENCE</scope>
    <source>
        <strain evidence="13">CHK195-12923</strain>
    </source>
</reference>
<keyword evidence="6 10" id="KW-0479">Metal-binding</keyword>
<evidence type="ECO:0000256" key="3">
    <source>
        <dbReference type="ARBA" id="ARBA00016337"/>
    </source>
</evidence>
<evidence type="ECO:0000313" key="13">
    <source>
        <dbReference type="EMBL" id="HIU61138.1"/>
    </source>
</evidence>
<comment type="similarity">
    <text evidence="10">Belongs to the ApbE family.</text>
</comment>
<evidence type="ECO:0000256" key="6">
    <source>
        <dbReference type="ARBA" id="ARBA00022723"/>
    </source>
</evidence>
<protein>
    <recommendedName>
        <fullName evidence="3 10">FAD:protein FMN transferase</fullName>
        <ecNumber evidence="2 10">2.7.1.180</ecNumber>
    </recommendedName>
</protein>
<comment type="cofactor">
    <cofactor evidence="1 10">
        <name>Mg(2+)</name>
        <dbReference type="ChEBI" id="CHEBI:18420"/>
    </cofactor>
</comment>
<feature type="transmembrane region" description="Helical" evidence="12">
    <location>
        <begin position="411"/>
        <end position="431"/>
    </location>
</feature>
<dbReference type="Pfam" id="PF02424">
    <property type="entry name" value="ApbE"/>
    <property type="match status" value="1"/>
</dbReference>
<comment type="function">
    <text evidence="10">Flavin transferase that catalyzes the transfer of the FMN moiety of FAD and its covalent binding to the hydroxyl group of a threonine residue in a target flavoprotein.</text>
</comment>
<keyword evidence="10" id="KW-0449">Lipoprotein</keyword>
<dbReference type="GO" id="GO:0005886">
    <property type="term" value="C:plasma membrane"/>
    <property type="evidence" value="ECO:0007669"/>
    <property type="project" value="UniProtKB-SubCell"/>
</dbReference>
<dbReference type="PANTHER" id="PTHR30040">
    <property type="entry name" value="THIAMINE BIOSYNTHESIS LIPOPROTEIN APBE"/>
    <property type="match status" value="1"/>
</dbReference>
<comment type="caution">
    <text evidence="13">The sequence shown here is derived from an EMBL/GenBank/DDBJ whole genome shotgun (WGS) entry which is preliminary data.</text>
</comment>
<feature type="compositionally biased region" description="Basic and acidic residues" evidence="11">
    <location>
        <begin position="455"/>
        <end position="466"/>
    </location>
</feature>
<keyword evidence="7 10" id="KW-0274">FAD</keyword>
<keyword evidence="4 10" id="KW-0285">Flavoprotein</keyword>
<feature type="region of interest" description="Disordered" evidence="11">
    <location>
        <begin position="441"/>
        <end position="466"/>
    </location>
</feature>
<keyword evidence="12" id="KW-0812">Transmembrane</keyword>
<evidence type="ECO:0000256" key="9">
    <source>
        <dbReference type="ARBA" id="ARBA00048540"/>
    </source>
</evidence>
<evidence type="ECO:0000256" key="5">
    <source>
        <dbReference type="ARBA" id="ARBA00022679"/>
    </source>
</evidence>
<dbReference type="GO" id="GO:0016740">
    <property type="term" value="F:transferase activity"/>
    <property type="evidence" value="ECO:0007669"/>
    <property type="project" value="UniProtKB-UniRule"/>
</dbReference>
<evidence type="ECO:0000256" key="7">
    <source>
        <dbReference type="ARBA" id="ARBA00022827"/>
    </source>
</evidence>
<evidence type="ECO:0000256" key="8">
    <source>
        <dbReference type="ARBA" id="ARBA00022842"/>
    </source>
</evidence>
<comment type="catalytic activity">
    <reaction evidence="9 10">
        <text>L-threonyl-[protein] + FAD = FMN-L-threonyl-[protein] + AMP + H(+)</text>
        <dbReference type="Rhea" id="RHEA:36847"/>
        <dbReference type="Rhea" id="RHEA-COMP:11060"/>
        <dbReference type="Rhea" id="RHEA-COMP:11061"/>
        <dbReference type="ChEBI" id="CHEBI:15378"/>
        <dbReference type="ChEBI" id="CHEBI:30013"/>
        <dbReference type="ChEBI" id="CHEBI:57692"/>
        <dbReference type="ChEBI" id="CHEBI:74257"/>
        <dbReference type="ChEBI" id="CHEBI:456215"/>
        <dbReference type="EC" id="2.7.1.180"/>
    </reaction>
</comment>
<dbReference type="AlphaFoldDB" id="A0A9D1MIH1"/>
<keyword evidence="5 10" id="KW-0808">Transferase</keyword>
<keyword evidence="12" id="KW-1133">Transmembrane helix</keyword>
<evidence type="ECO:0000313" key="14">
    <source>
        <dbReference type="Proteomes" id="UP000824110"/>
    </source>
</evidence>
<proteinExistence type="inferred from homology"/>
<keyword evidence="8 10" id="KW-0460">Magnesium</keyword>
<dbReference type="InterPro" id="IPR024932">
    <property type="entry name" value="ApbE"/>
</dbReference>
<evidence type="ECO:0000256" key="11">
    <source>
        <dbReference type="SAM" id="MobiDB-lite"/>
    </source>
</evidence>
<dbReference type="EC" id="2.7.1.180" evidence="2 10"/>
<reference evidence="13" key="2">
    <citation type="journal article" date="2021" name="PeerJ">
        <title>Extensive microbial diversity within the chicken gut microbiome revealed by metagenomics and culture.</title>
        <authorList>
            <person name="Gilroy R."/>
            <person name="Ravi A."/>
            <person name="Getino M."/>
            <person name="Pursley I."/>
            <person name="Horton D.L."/>
            <person name="Alikhan N.F."/>
            <person name="Baker D."/>
            <person name="Gharbi K."/>
            <person name="Hall N."/>
            <person name="Watson M."/>
            <person name="Adriaenssens E.M."/>
            <person name="Foster-Nyarko E."/>
            <person name="Jarju S."/>
            <person name="Secka A."/>
            <person name="Antonio M."/>
            <person name="Oren A."/>
            <person name="Chaudhuri R.R."/>
            <person name="La Ragione R."/>
            <person name="Hildebrand F."/>
            <person name="Pallen M.J."/>
        </authorList>
    </citation>
    <scope>NUCLEOTIDE SEQUENCE</scope>
    <source>
        <strain evidence="13">CHK195-12923</strain>
    </source>
</reference>
<dbReference type="GO" id="GO:0046872">
    <property type="term" value="F:metal ion binding"/>
    <property type="evidence" value="ECO:0007669"/>
    <property type="project" value="UniProtKB-UniRule"/>
</dbReference>
<name>A0A9D1MIH1_9FIRM</name>
<gene>
    <name evidence="13" type="ORF">IAB69_00615</name>
</gene>